<keyword evidence="3" id="KW-1185">Reference proteome</keyword>
<feature type="region of interest" description="Disordered" evidence="1">
    <location>
        <begin position="106"/>
        <end position="139"/>
    </location>
</feature>
<feature type="compositionally biased region" description="Basic and acidic residues" evidence="1">
    <location>
        <begin position="46"/>
        <end position="70"/>
    </location>
</feature>
<dbReference type="Proteomes" id="UP000811609">
    <property type="component" value="Chromosome 4"/>
</dbReference>
<evidence type="ECO:0000313" key="2">
    <source>
        <dbReference type="EMBL" id="KAG6657216.1"/>
    </source>
</evidence>
<feature type="region of interest" description="Disordered" evidence="1">
    <location>
        <begin position="1"/>
        <end position="87"/>
    </location>
</feature>
<evidence type="ECO:0000313" key="3">
    <source>
        <dbReference type="Proteomes" id="UP000811609"/>
    </source>
</evidence>
<reference evidence="2" key="1">
    <citation type="submission" date="2020-12" db="EMBL/GenBank/DDBJ databases">
        <title>WGS assembly of Carya illinoinensis cv. Pawnee.</title>
        <authorList>
            <person name="Platts A."/>
            <person name="Shu S."/>
            <person name="Wright S."/>
            <person name="Barry K."/>
            <person name="Edger P."/>
            <person name="Pires J.C."/>
            <person name="Schmutz J."/>
        </authorList>
    </citation>
    <scope>NUCLEOTIDE SEQUENCE</scope>
    <source>
        <tissue evidence="2">Leaf</tissue>
    </source>
</reference>
<sequence length="139" mass="14775">MCNTQTSRRGRGLRTEQGRERGPRAAGLGTEEKGDAVDVCVVAKGTPRDGDTEKSERQRERERGEARFGENDISGMGFGGEGGGGRRGEVAVTWWGRWRLAVCGGLGRGRRSMGTERGERGEGGGGARPLEGKERGIGG</sequence>
<dbReference type="EMBL" id="CM031812">
    <property type="protein sequence ID" value="KAG6657216.1"/>
    <property type="molecule type" value="Genomic_DNA"/>
</dbReference>
<name>A0A8T1QRM7_CARIL</name>
<proteinExistence type="predicted"/>
<feature type="compositionally biased region" description="Basic and acidic residues" evidence="1">
    <location>
        <begin position="130"/>
        <end position="139"/>
    </location>
</feature>
<feature type="compositionally biased region" description="Basic and acidic residues" evidence="1">
    <location>
        <begin position="13"/>
        <end position="23"/>
    </location>
</feature>
<gene>
    <name evidence="2" type="ORF">CIPAW_04G074500</name>
</gene>
<feature type="compositionally biased region" description="Basic and acidic residues" evidence="1">
    <location>
        <begin position="113"/>
        <end position="122"/>
    </location>
</feature>
<comment type="caution">
    <text evidence="2">The sequence shown here is derived from an EMBL/GenBank/DDBJ whole genome shotgun (WGS) entry which is preliminary data.</text>
</comment>
<dbReference type="AlphaFoldDB" id="A0A8T1QRM7"/>
<accession>A0A8T1QRM7</accession>
<evidence type="ECO:0000256" key="1">
    <source>
        <dbReference type="SAM" id="MobiDB-lite"/>
    </source>
</evidence>
<organism evidence="2 3">
    <name type="scientific">Carya illinoinensis</name>
    <name type="common">Pecan</name>
    <dbReference type="NCBI Taxonomy" id="32201"/>
    <lineage>
        <taxon>Eukaryota</taxon>
        <taxon>Viridiplantae</taxon>
        <taxon>Streptophyta</taxon>
        <taxon>Embryophyta</taxon>
        <taxon>Tracheophyta</taxon>
        <taxon>Spermatophyta</taxon>
        <taxon>Magnoliopsida</taxon>
        <taxon>eudicotyledons</taxon>
        <taxon>Gunneridae</taxon>
        <taxon>Pentapetalae</taxon>
        <taxon>rosids</taxon>
        <taxon>fabids</taxon>
        <taxon>Fagales</taxon>
        <taxon>Juglandaceae</taxon>
        <taxon>Carya</taxon>
    </lineage>
</organism>
<protein>
    <submittedName>
        <fullName evidence="2">Uncharacterized protein</fullName>
    </submittedName>
</protein>